<dbReference type="GO" id="GO:0010268">
    <property type="term" value="P:brassinosteroid homeostasis"/>
    <property type="evidence" value="ECO:0007669"/>
    <property type="project" value="TreeGrafter"/>
</dbReference>
<feature type="binding site" description="axial binding residue" evidence="12">
    <location>
        <position position="429"/>
    </location>
    <ligand>
        <name>heme</name>
        <dbReference type="ChEBI" id="CHEBI:30413"/>
    </ligand>
    <ligandPart>
        <name>Fe</name>
        <dbReference type="ChEBI" id="CHEBI:18248"/>
    </ligandPart>
</feature>
<dbReference type="PRINTS" id="PR00465">
    <property type="entry name" value="EP450IV"/>
</dbReference>
<keyword evidence="7 14" id="KW-1133">Transmembrane helix</keyword>
<keyword evidence="11 14" id="KW-0472">Membrane</keyword>
<comment type="cofactor">
    <cofactor evidence="1 12">
        <name>heme</name>
        <dbReference type="ChEBI" id="CHEBI:30413"/>
    </cofactor>
</comment>
<evidence type="ECO:0000256" key="9">
    <source>
        <dbReference type="ARBA" id="ARBA00023004"/>
    </source>
</evidence>
<keyword evidence="16" id="KW-1185">Reference proteome</keyword>
<dbReference type="Pfam" id="PF00067">
    <property type="entry name" value="p450"/>
    <property type="match status" value="1"/>
</dbReference>
<evidence type="ECO:0000313" key="16">
    <source>
        <dbReference type="Proteomes" id="UP000244336"/>
    </source>
</evidence>
<dbReference type="GO" id="GO:0016705">
    <property type="term" value="F:oxidoreductase activity, acting on paired donors, with incorporation or reduction of molecular oxygen"/>
    <property type="evidence" value="ECO:0007669"/>
    <property type="project" value="InterPro"/>
</dbReference>
<dbReference type="EMBL" id="CM009750">
    <property type="protein sequence ID" value="PUZ68963.1"/>
    <property type="molecule type" value="Genomic_DNA"/>
</dbReference>
<evidence type="ECO:0000256" key="6">
    <source>
        <dbReference type="ARBA" id="ARBA00022723"/>
    </source>
</evidence>
<dbReference type="GO" id="GO:0004497">
    <property type="term" value="F:monooxygenase activity"/>
    <property type="evidence" value="ECO:0007669"/>
    <property type="project" value="UniProtKB-KW"/>
</dbReference>
<dbReference type="InterPro" id="IPR002403">
    <property type="entry name" value="Cyt_P450_E_grp-IV"/>
</dbReference>
<gene>
    <name evidence="15" type="ORF">GQ55_2G070600</name>
</gene>
<dbReference type="GO" id="GO:0020037">
    <property type="term" value="F:heme binding"/>
    <property type="evidence" value="ECO:0007669"/>
    <property type="project" value="InterPro"/>
</dbReference>
<evidence type="ECO:0000256" key="4">
    <source>
        <dbReference type="ARBA" id="ARBA00022617"/>
    </source>
</evidence>
<evidence type="ECO:0000256" key="5">
    <source>
        <dbReference type="ARBA" id="ARBA00022692"/>
    </source>
</evidence>
<keyword evidence="6 12" id="KW-0479">Metal-binding</keyword>
<dbReference type="FunFam" id="1.10.630.10:FF:000020">
    <property type="entry name" value="Cytochrome P450 family protein"/>
    <property type="match status" value="1"/>
</dbReference>
<evidence type="ECO:0008006" key="17">
    <source>
        <dbReference type="Google" id="ProtNLM"/>
    </source>
</evidence>
<keyword evidence="10 13" id="KW-0503">Monooxygenase</keyword>
<dbReference type="InterPro" id="IPR001128">
    <property type="entry name" value="Cyt_P450"/>
</dbReference>
<keyword evidence="8 13" id="KW-0560">Oxidoreductase</keyword>
<evidence type="ECO:0000256" key="2">
    <source>
        <dbReference type="ARBA" id="ARBA00004370"/>
    </source>
</evidence>
<dbReference type="GO" id="GO:0016132">
    <property type="term" value="P:brassinosteroid biosynthetic process"/>
    <property type="evidence" value="ECO:0007669"/>
    <property type="project" value="TreeGrafter"/>
</dbReference>
<evidence type="ECO:0000256" key="1">
    <source>
        <dbReference type="ARBA" id="ARBA00001971"/>
    </source>
</evidence>
<evidence type="ECO:0000256" key="11">
    <source>
        <dbReference type="ARBA" id="ARBA00023136"/>
    </source>
</evidence>
<evidence type="ECO:0000256" key="3">
    <source>
        <dbReference type="ARBA" id="ARBA00010617"/>
    </source>
</evidence>
<evidence type="ECO:0000256" key="8">
    <source>
        <dbReference type="ARBA" id="ARBA00023002"/>
    </source>
</evidence>
<dbReference type="GO" id="GO:0016020">
    <property type="term" value="C:membrane"/>
    <property type="evidence" value="ECO:0007669"/>
    <property type="project" value="UniProtKB-SubCell"/>
</dbReference>
<dbReference type="AlphaFoldDB" id="A0A2T7EMA5"/>
<keyword evidence="5 14" id="KW-0812">Transmembrane</keyword>
<evidence type="ECO:0000313" key="15">
    <source>
        <dbReference type="EMBL" id="PUZ68963.1"/>
    </source>
</evidence>
<dbReference type="PANTHER" id="PTHR24286:SF259">
    <property type="entry name" value="CYTOCHROME P450"/>
    <property type="match status" value="1"/>
</dbReference>
<protein>
    <recommendedName>
        <fullName evidence="17">Cytochrome P450</fullName>
    </recommendedName>
</protein>
<organism evidence="15 16">
    <name type="scientific">Panicum hallii var. hallii</name>
    <dbReference type="NCBI Taxonomy" id="1504633"/>
    <lineage>
        <taxon>Eukaryota</taxon>
        <taxon>Viridiplantae</taxon>
        <taxon>Streptophyta</taxon>
        <taxon>Embryophyta</taxon>
        <taxon>Tracheophyta</taxon>
        <taxon>Spermatophyta</taxon>
        <taxon>Magnoliopsida</taxon>
        <taxon>Liliopsida</taxon>
        <taxon>Poales</taxon>
        <taxon>Poaceae</taxon>
        <taxon>PACMAD clade</taxon>
        <taxon>Panicoideae</taxon>
        <taxon>Panicodae</taxon>
        <taxon>Paniceae</taxon>
        <taxon>Panicinae</taxon>
        <taxon>Panicum</taxon>
        <taxon>Panicum sect. Panicum</taxon>
    </lineage>
</organism>
<sequence>MMELQVQDVVLYGIFTLVLGWLLLLIYRWTNPACNGRLPPGSMGLPIVGETLQLLKSSPSLDIPDFYKLRLKRYGHLFKTSLVGKPVVVSMDMEFNRFVFRNNDKLFQTWYPDAMTSIFGKKTISECYGSIHKYIRSLGAPLYAPKNLKEAFLSEMESIITESLRTWAANPTIEVKEAMTNMLFRIAIKKVIGFESDSPSTKELRKKFELFFQGVVSFPIYVPGTKFYQSMQARKYVQKVLKDLLKQRISTPQKRYGDFLDIVVEELQSEEALVDENFMVDLVCGLIFAGIALTPTTLTIGMKFLTDSPNVVEALTEEHDAILKKREVVNSRITWEEFKYMKFTNQVINEMLRVSSHGPGILRKTLKDVHVNGYTIPEGWLVLVSPMAAHLNPLIFEDPLTFNPWRWQGAHGSSLMKNFMPFGDGARHCIGADFTKLQIAMFLHALVTKYRWKEIKGGQMFRISDLVLPQPYHIQLSPRSSSESE</sequence>
<dbReference type="Gramene" id="PUZ68963">
    <property type="protein sequence ID" value="PUZ68963"/>
    <property type="gene ID" value="GQ55_2G070600"/>
</dbReference>
<dbReference type="Proteomes" id="UP000244336">
    <property type="component" value="Chromosome 2"/>
</dbReference>
<comment type="subcellular location">
    <subcellularLocation>
        <location evidence="2">Membrane</location>
    </subcellularLocation>
</comment>
<dbReference type="PRINTS" id="PR00385">
    <property type="entry name" value="P450"/>
</dbReference>
<evidence type="ECO:0000256" key="10">
    <source>
        <dbReference type="ARBA" id="ARBA00023033"/>
    </source>
</evidence>
<dbReference type="CDD" id="cd11043">
    <property type="entry name" value="CYP90-like"/>
    <property type="match status" value="1"/>
</dbReference>
<dbReference type="InterPro" id="IPR036396">
    <property type="entry name" value="Cyt_P450_sf"/>
</dbReference>
<keyword evidence="9 12" id="KW-0408">Iron</keyword>
<keyword evidence="4 12" id="KW-0349">Heme</keyword>
<name>A0A2T7EMA5_9POAL</name>
<accession>A0A2T7EMA5</accession>
<evidence type="ECO:0000256" key="12">
    <source>
        <dbReference type="PIRSR" id="PIRSR602403-1"/>
    </source>
</evidence>
<evidence type="ECO:0000256" key="14">
    <source>
        <dbReference type="SAM" id="Phobius"/>
    </source>
</evidence>
<reference evidence="15 16" key="1">
    <citation type="submission" date="2018-04" db="EMBL/GenBank/DDBJ databases">
        <title>WGS assembly of Panicum hallii var. hallii HAL2.</title>
        <authorList>
            <person name="Lovell J."/>
            <person name="Jenkins J."/>
            <person name="Lowry D."/>
            <person name="Mamidi S."/>
            <person name="Sreedasyam A."/>
            <person name="Weng X."/>
            <person name="Barry K."/>
            <person name="Bonette J."/>
            <person name="Campitelli B."/>
            <person name="Daum C."/>
            <person name="Gordon S."/>
            <person name="Gould B."/>
            <person name="Lipzen A."/>
            <person name="MacQueen A."/>
            <person name="Palacio-Mejia J."/>
            <person name="Plott C."/>
            <person name="Shakirov E."/>
            <person name="Shu S."/>
            <person name="Yoshinaga Y."/>
            <person name="Zane M."/>
            <person name="Rokhsar D."/>
            <person name="Grimwood J."/>
            <person name="Schmutz J."/>
            <person name="Juenger T."/>
        </authorList>
    </citation>
    <scope>NUCLEOTIDE SEQUENCE [LARGE SCALE GENOMIC DNA]</scope>
    <source>
        <strain evidence="16">cv. HAL2</strain>
    </source>
</reference>
<dbReference type="InterPro" id="IPR017972">
    <property type="entry name" value="Cyt_P450_CS"/>
</dbReference>
<dbReference type="OrthoDB" id="1372046at2759"/>
<comment type="similarity">
    <text evidence="3 13">Belongs to the cytochrome P450 family.</text>
</comment>
<dbReference type="GO" id="GO:0016125">
    <property type="term" value="P:sterol metabolic process"/>
    <property type="evidence" value="ECO:0007669"/>
    <property type="project" value="TreeGrafter"/>
</dbReference>
<proteinExistence type="inferred from homology"/>
<dbReference type="Gene3D" id="1.10.630.10">
    <property type="entry name" value="Cytochrome P450"/>
    <property type="match status" value="1"/>
</dbReference>
<dbReference type="GO" id="GO:0005506">
    <property type="term" value="F:iron ion binding"/>
    <property type="evidence" value="ECO:0007669"/>
    <property type="project" value="InterPro"/>
</dbReference>
<dbReference type="PROSITE" id="PS00086">
    <property type="entry name" value="CYTOCHROME_P450"/>
    <property type="match status" value="1"/>
</dbReference>
<dbReference type="SUPFAM" id="SSF48264">
    <property type="entry name" value="Cytochrome P450"/>
    <property type="match status" value="1"/>
</dbReference>
<feature type="transmembrane region" description="Helical" evidence="14">
    <location>
        <begin position="9"/>
        <end position="29"/>
    </location>
</feature>
<dbReference type="PANTHER" id="PTHR24286">
    <property type="entry name" value="CYTOCHROME P450 26"/>
    <property type="match status" value="1"/>
</dbReference>
<evidence type="ECO:0000256" key="7">
    <source>
        <dbReference type="ARBA" id="ARBA00022989"/>
    </source>
</evidence>
<evidence type="ECO:0000256" key="13">
    <source>
        <dbReference type="RuleBase" id="RU000461"/>
    </source>
</evidence>